<evidence type="ECO:0000256" key="1">
    <source>
        <dbReference type="ARBA" id="ARBA00022676"/>
    </source>
</evidence>
<keyword evidence="2 5" id="KW-0808">Transferase</keyword>
<keyword evidence="1 5" id="KW-0328">Glycosyltransferase</keyword>
<protein>
    <submittedName>
        <fullName evidence="5">Glycosyltransferase</fullName>
        <ecNumber evidence="5">2.4.-.-</ecNumber>
    </submittedName>
</protein>
<dbReference type="PANTHER" id="PTHR43630:SF1">
    <property type="entry name" value="POLY-BETA-1,6-N-ACETYL-D-GLUCOSAMINE SYNTHASE"/>
    <property type="match status" value="1"/>
</dbReference>
<comment type="caution">
    <text evidence="5">The sequence shown here is derived from an EMBL/GenBank/DDBJ whole genome shotgun (WGS) entry which is preliminary data.</text>
</comment>
<evidence type="ECO:0000256" key="3">
    <source>
        <dbReference type="SAM" id="Phobius"/>
    </source>
</evidence>
<dbReference type="PANTHER" id="PTHR43630">
    <property type="entry name" value="POLY-BETA-1,6-N-ACETYL-D-GLUCOSAMINE SYNTHASE"/>
    <property type="match status" value="1"/>
</dbReference>
<gene>
    <name evidence="5" type="ORF">J4415_01570</name>
</gene>
<name>A0A8T4KQA5_9ARCH</name>
<accession>A0A8T4KQA5</accession>
<dbReference type="EMBL" id="JAGVWD010000020">
    <property type="protein sequence ID" value="MBS3057298.1"/>
    <property type="molecule type" value="Genomic_DNA"/>
</dbReference>
<feature type="domain" description="Glycosyltransferase 2-like" evidence="4">
    <location>
        <begin position="4"/>
        <end position="152"/>
    </location>
</feature>
<dbReference type="EC" id="2.4.-.-" evidence="5"/>
<dbReference type="Pfam" id="PF00535">
    <property type="entry name" value="Glycos_transf_2"/>
    <property type="match status" value="1"/>
</dbReference>
<organism evidence="5 6">
    <name type="scientific">Candidatus Iainarchaeum sp</name>
    <dbReference type="NCBI Taxonomy" id="3101447"/>
    <lineage>
        <taxon>Archaea</taxon>
        <taxon>Candidatus Iainarchaeota</taxon>
        <taxon>Candidatus Iainarchaeia</taxon>
        <taxon>Candidatus Iainarchaeales</taxon>
        <taxon>Candidatus Iainarchaeaceae</taxon>
        <taxon>Candidatus Iainarchaeum</taxon>
    </lineage>
</organism>
<proteinExistence type="predicted"/>
<evidence type="ECO:0000259" key="4">
    <source>
        <dbReference type="Pfam" id="PF00535"/>
    </source>
</evidence>
<dbReference type="Gene3D" id="3.90.550.10">
    <property type="entry name" value="Spore Coat Polysaccharide Biosynthesis Protein SpsA, Chain A"/>
    <property type="match status" value="1"/>
</dbReference>
<keyword evidence="3" id="KW-0472">Membrane</keyword>
<reference evidence="5" key="2">
    <citation type="submission" date="2021-05" db="EMBL/GenBank/DDBJ databases">
        <title>Protein family content uncovers lineage relationships and bacterial pathway maintenance mechanisms in DPANN archaea.</title>
        <authorList>
            <person name="Castelle C.J."/>
            <person name="Meheust R."/>
            <person name="Jaffe A.L."/>
            <person name="Seitz K."/>
            <person name="Gong X."/>
            <person name="Baker B.J."/>
            <person name="Banfield J.F."/>
        </authorList>
    </citation>
    <scope>NUCLEOTIDE SEQUENCE</scope>
    <source>
        <strain evidence="5">RIFCSPHIGHO2_01_FULL_AR10_44_11</strain>
    </source>
</reference>
<evidence type="ECO:0000256" key="2">
    <source>
        <dbReference type="ARBA" id="ARBA00022679"/>
    </source>
</evidence>
<keyword evidence="3" id="KW-0812">Transmembrane</keyword>
<evidence type="ECO:0000313" key="6">
    <source>
        <dbReference type="Proteomes" id="UP000677687"/>
    </source>
</evidence>
<sequence length="323" mass="36672">MDVSVIIPAYNAERAIANCLESLSKQAFRGKYEIIVVDDGGKDRTRQIAGKFPKVKLLMQNHAGPAKARNLGAKNAKGKILIFTDSDCILDRNFIVEMARPFSNGKISGVQGRYKCRQKELIARLIHLEIEERYEHMQKQKYIDFIGSYAAAYRKNEFLKAHGFDTSFPMASGEDTDLSFRLSASGKKMVFAPRAIVWHTHPTSLWKYLRVKYFRAFWRALIYKKHRDKIARDSYTSQKLKMQLGLFYLIVLSLIGSAVYGLLSYAALAFFILFLISTVPFAIWSGKRDLAVGIIVPITTLLRTAAFSIGLLFGTMRVMGMRK</sequence>
<dbReference type="SUPFAM" id="SSF53448">
    <property type="entry name" value="Nucleotide-diphospho-sugar transferases"/>
    <property type="match status" value="1"/>
</dbReference>
<feature type="transmembrane region" description="Helical" evidence="3">
    <location>
        <begin position="246"/>
        <end position="279"/>
    </location>
</feature>
<reference evidence="5" key="1">
    <citation type="submission" date="2021-03" db="EMBL/GenBank/DDBJ databases">
        <authorList>
            <person name="Jaffe A."/>
        </authorList>
    </citation>
    <scope>NUCLEOTIDE SEQUENCE</scope>
    <source>
        <strain evidence="5">RIFCSPHIGHO2_01_FULL_AR10_44_11</strain>
    </source>
</reference>
<feature type="transmembrane region" description="Helical" evidence="3">
    <location>
        <begin position="291"/>
        <end position="313"/>
    </location>
</feature>
<dbReference type="GO" id="GO:0016757">
    <property type="term" value="F:glycosyltransferase activity"/>
    <property type="evidence" value="ECO:0007669"/>
    <property type="project" value="UniProtKB-KW"/>
</dbReference>
<keyword evidence="3" id="KW-1133">Transmembrane helix</keyword>
<dbReference type="AlphaFoldDB" id="A0A8T4KQA5"/>
<evidence type="ECO:0000313" key="5">
    <source>
        <dbReference type="EMBL" id="MBS3057298.1"/>
    </source>
</evidence>
<dbReference type="InterPro" id="IPR001173">
    <property type="entry name" value="Glyco_trans_2-like"/>
</dbReference>
<dbReference type="Proteomes" id="UP000677687">
    <property type="component" value="Unassembled WGS sequence"/>
</dbReference>
<dbReference type="InterPro" id="IPR029044">
    <property type="entry name" value="Nucleotide-diphossugar_trans"/>
</dbReference>